<sequence length="85" mass="9378">MVLTTDGLHALVSHEVIEALAREHAGNPPGPGRRPRGRCPFERGGLPEIMRRLWSSAGLRWCVQRPQSDMPSERAARPAWSPAAD</sequence>
<evidence type="ECO:0000313" key="2">
    <source>
        <dbReference type="EMBL" id="AJE80522.1"/>
    </source>
</evidence>
<reference evidence="2 3" key="1">
    <citation type="submission" date="2015-01" db="EMBL/GenBank/DDBJ databases">
        <title>Enhanced salinomycin production by adjusting the supply of polyketide extender units in Streptomyce albus DSM 41398.</title>
        <authorList>
            <person name="Lu C."/>
        </authorList>
    </citation>
    <scope>NUCLEOTIDE SEQUENCE [LARGE SCALE GENOMIC DNA]</scope>
    <source>
        <strain evidence="3">ATCC 21838 / DSM 41398 / FERM P-419 / JCM 4703 / NBRC 107858</strain>
    </source>
</reference>
<keyword evidence="3" id="KW-1185">Reference proteome</keyword>
<name>A0A0B5EQT8_STRA4</name>
<dbReference type="Proteomes" id="UP000031523">
    <property type="component" value="Chromosome"/>
</dbReference>
<evidence type="ECO:0000256" key="1">
    <source>
        <dbReference type="SAM" id="MobiDB-lite"/>
    </source>
</evidence>
<dbReference type="KEGG" id="sals:SLNWT_0146"/>
<proteinExistence type="predicted"/>
<organism evidence="2 3">
    <name type="scientific">Streptomyces albus (strain ATCC 21838 / DSM 41398 / FERM P-419 / JCM 4703 / NBRC 107858)</name>
    <dbReference type="NCBI Taxonomy" id="1081613"/>
    <lineage>
        <taxon>Bacteria</taxon>
        <taxon>Bacillati</taxon>
        <taxon>Actinomycetota</taxon>
        <taxon>Actinomycetes</taxon>
        <taxon>Kitasatosporales</taxon>
        <taxon>Streptomycetaceae</taxon>
        <taxon>Streptomyces</taxon>
    </lineage>
</organism>
<dbReference type="EMBL" id="CP010519">
    <property type="protein sequence ID" value="AJE80522.1"/>
    <property type="molecule type" value="Genomic_DNA"/>
</dbReference>
<dbReference type="AlphaFoldDB" id="A0A0B5EQT8"/>
<protein>
    <submittedName>
        <fullName evidence="2">Uncharacterized protein</fullName>
    </submittedName>
</protein>
<gene>
    <name evidence="2" type="ORF">SLNWT_0146</name>
</gene>
<evidence type="ECO:0000313" key="3">
    <source>
        <dbReference type="Proteomes" id="UP000031523"/>
    </source>
</evidence>
<accession>A0A0B5EQT8</accession>
<feature type="region of interest" description="Disordered" evidence="1">
    <location>
        <begin position="65"/>
        <end position="85"/>
    </location>
</feature>